<dbReference type="InterPro" id="IPR039424">
    <property type="entry name" value="SBP_5"/>
</dbReference>
<evidence type="ECO:0000256" key="1">
    <source>
        <dbReference type="ARBA" id="ARBA00004196"/>
    </source>
</evidence>
<comment type="caution">
    <text evidence="6">The sequence shown here is derived from an EMBL/GenBank/DDBJ whole genome shotgun (WGS) entry which is preliminary data.</text>
</comment>
<dbReference type="EMBL" id="CASHTH010000178">
    <property type="protein sequence ID" value="CAI7993151.1"/>
    <property type="molecule type" value="Genomic_DNA"/>
</dbReference>
<reference evidence="6" key="1">
    <citation type="submission" date="2023-03" db="EMBL/GenBank/DDBJ databases">
        <authorList>
            <person name="Steffen K."/>
            <person name="Cardenas P."/>
        </authorList>
    </citation>
    <scope>NUCLEOTIDE SEQUENCE</scope>
</reference>
<feature type="domain" description="Solute-binding protein family 5" evidence="5">
    <location>
        <begin position="3"/>
        <end position="220"/>
    </location>
</feature>
<dbReference type="Gene3D" id="3.10.105.10">
    <property type="entry name" value="Dipeptide-binding Protein, Domain 3"/>
    <property type="match status" value="1"/>
</dbReference>
<proteinExistence type="inferred from homology"/>
<comment type="subcellular location">
    <subcellularLocation>
        <location evidence="1">Cell envelope</location>
    </subcellularLocation>
</comment>
<keyword evidence="4" id="KW-0732">Signal</keyword>
<dbReference type="CDD" id="cd00995">
    <property type="entry name" value="PBP2_NikA_DppA_OppA_like"/>
    <property type="match status" value="1"/>
</dbReference>
<evidence type="ECO:0000256" key="4">
    <source>
        <dbReference type="ARBA" id="ARBA00022729"/>
    </source>
</evidence>
<name>A0AA35QVP3_GEOBA</name>
<dbReference type="AlphaFoldDB" id="A0AA35QVP3"/>
<comment type="similarity">
    <text evidence="2">Belongs to the bacterial solute-binding protein 5 family.</text>
</comment>
<keyword evidence="3" id="KW-0813">Transport</keyword>
<evidence type="ECO:0000313" key="6">
    <source>
        <dbReference type="EMBL" id="CAI7993151.1"/>
    </source>
</evidence>
<dbReference type="Pfam" id="PF00496">
    <property type="entry name" value="SBP_bac_5"/>
    <property type="match status" value="1"/>
</dbReference>
<dbReference type="PANTHER" id="PTHR30290">
    <property type="entry name" value="PERIPLASMIC BINDING COMPONENT OF ABC TRANSPORTER"/>
    <property type="match status" value="1"/>
</dbReference>
<dbReference type="InterPro" id="IPR000914">
    <property type="entry name" value="SBP_5_dom"/>
</dbReference>
<accession>A0AA35QVP3</accession>
<dbReference type="Proteomes" id="UP001174909">
    <property type="component" value="Unassembled WGS sequence"/>
</dbReference>
<dbReference type="GO" id="GO:1904680">
    <property type="term" value="F:peptide transmembrane transporter activity"/>
    <property type="evidence" value="ECO:0007669"/>
    <property type="project" value="TreeGrafter"/>
</dbReference>
<dbReference type="PANTHER" id="PTHR30290:SF10">
    <property type="entry name" value="PERIPLASMIC OLIGOPEPTIDE-BINDING PROTEIN-RELATED"/>
    <property type="match status" value="1"/>
</dbReference>
<dbReference type="SUPFAM" id="SSF53850">
    <property type="entry name" value="Periplasmic binding protein-like II"/>
    <property type="match status" value="1"/>
</dbReference>
<organism evidence="6 7">
    <name type="scientific">Geodia barretti</name>
    <name type="common">Barrett's horny sponge</name>
    <dbReference type="NCBI Taxonomy" id="519541"/>
    <lineage>
        <taxon>Eukaryota</taxon>
        <taxon>Metazoa</taxon>
        <taxon>Porifera</taxon>
        <taxon>Demospongiae</taxon>
        <taxon>Heteroscleromorpha</taxon>
        <taxon>Tetractinellida</taxon>
        <taxon>Astrophorina</taxon>
        <taxon>Geodiidae</taxon>
        <taxon>Geodia</taxon>
    </lineage>
</organism>
<keyword evidence="7" id="KW-1185">Reference proteome</keyword>
<feature type="non-terminal residue" evidence="6">
    <location>
        <position position="1"/>
    </location>
</feature>
<evidence type="ECO:0000256" key="3">
    <source>
        <dbReference type="ARBA" id="ARBA00022448"/>
    </source>
</evidence>
<evidence type="ECO:0000259" key="5">
    <source>
        <dbReference type="Pfam" id="PF00496"/>
    </source>
</evidence>
<evidence type="ECO:0000256" key="2">
    <source>
        <dbReference type="ARBA" id="ARBA00005695"/>
    </source>
</evidence>
<protein>
    <submittedName>
        <fullName evidence="6">Heme-binding protein A</fullName>
    </submittedName>
</protein>
<dbReference type="GO" id="GO:0015833">
    <property type="term" value="P:peptide transport"/>
    <property type="evidence" value="ECO:0007669"/>
    <property type="project" value="TreeGrafter"/>
</dbReference>
<gene>
    <name evidence="6" type="ORF">GBAR_LOCUS1194</name>
</gene>
<evidence type="ECO:0000313" key="7">
    <source>
        <dbReference type="Proteomes" id="UP001174909"/>
    </source>
</evidence>
<sequence length="309" mass="35143">VRHVVVTDPSSRVAAFRTGHVHKEAVFPAFGADDDIAIRQQMGDQLFVSESVGFGVGGIHINLRNAPFDDARVRKALQLAVDREAMIELIHPSGGEVQCYYPCIFDWIYSVEDYMQLPGFRFDKHAEDVEEAKRLLAEAGYPDGFEATITFRKVGPYPDYSAIVAQHWKEIGVDLTLRPMESAAGFAAYQQGDFEINWQGTGLNFLDPDAANDLLWLPTAGRNYQGWVNDEFLSLFDQEKQEVNQEKRGELLRQMTDILLDEVPYIPGTQGIGFHLQYRCVKDYTQPRALGQNNYRFDRVWLDQEAPCR</sequence>